<accession>A0A2T0R0P6</accession>
<organism evidence="2 3">
    <name type="scientific">Kineococcus rhizosphaerae</name>
    <dbReference type="NCBI Taxonomy" id="559628"/>
    <lineage>
        <taxon>Bacteria</taxon>
        <taxon>Bacillati</taxon>
        <taxon>Actinomycetota</taxon>
        <taxon>Actinomycetes</taxon>
        <taxon>Kineosporiales</taxon>
        <taxon>Kineosporiaceae</taxon>
        <taxon>Kineococcus</taxon>
    </lineage>
</organism>
<evidence type="ECO:0000313" key="2">
    <source>
        <dbReference type="EMBL" id="PRY12882.1"/>
    </source>
</evidence>
<comment type="caution">
    <text evidence="2">The sequence shown here is derived from an EMBL/GenBank/DDBJ whole genome shotgun (WGS) entry which is preliminary data.</text>
</comment>
<dbReference type="AlphaFoldDB" id="A0A2T0R0P6"/>
<gene>
    <name evidence="2" type="ORF">CLV37_10967</name>
</gene>
<protein>
    <submittedName>
        <fullName evidence="2">Uncharacterized protein</fullName>
    </submittedName>
</protein>
<dbReference type="RefSeq" id="WP_106212734.1">
    <property type="nucleotide sequence ID" value="NZ_PVZF01000009.1"/>
</dbReference>
<name>A0A2T0R0P6_9ACTN</name>
<feature type="compositionally biased region" description="Basic and acidic residues" evidence="1">
    <location>
        <begin position="21"/>
        <end position="33"/>
    </location>
</feature>
<keyword evidence="3" id="KW-1185">Reference proteome</keyword>
<sequence length="124" mass="13772">MKFDGPSSAPSTTGFRKRRPVRPEPEPEPEPARARVATPPDDLALERWWWEAPADQRSLALSLPAENPLPEDLVVPLLLHGVLVQDAQRRAGPVPQPAHLRRFLDEVRRMQDGGEGPVSPARVP</sequence>
<proteinExistence type="predicted"/>
<evidence type="ECO:0000256" key="1">
    <source>
        <dbReference type="SAM" id="MobiDB-lite"/>
    </source>
</evidence>
<dbReference type="EMBL" id="PVZF01000009">
    <property type="protein sequence ID" value="PRY12882.1"/>
    <property type="molecule type" value="Genomic_DNA"/>
</dbReference>
<feature type="region of interest" description="Disordered" evidence="1">
    <location>
        <begin position="1"/>
        <end position="39"/>
    </location>
</feature>
<dbReference type="Proteomes" id="UP000238083">
    <property type="component" value="Unassembled WGS sequence"/>
</dbReference>
<evidence type="ECO:0000313" key="3">
    <source>
        <dbReference type="Proteomes" id="UP000238083"/>
    </source>
</evidence>
<reference evidence="2 3" key="1">
    <citation type="submission" date="2018-03" db="EMBL/GenBank/DDBJ databases">
        <title>Genomic Encyclopedia of Archaeal and Bacterial Type Strains, Phase II (KMG-II): from individual species to whole genera.</title>
        <authorList>
            <person name="Goeker M."/>
        </authorList>
    </citation>
    <scope>NUCLEOTIDE SEQUENCE [LARGE SCALE GENOMIC DNA]</scope>
    <source>
        <strain evidence="2 3">DSM 19711</strain>
    </source>
</reference>